<evidence type="ECO:0000313" key="2">
    <source>
        <dbReference type="Proteomes" id="UP000192132"/>
    </source>
</evidence>
<accession>A0A1S8CSS5</accession>
<reference evidence="1 2" key="1">
    <citation type="submission" date="2016-10" db="EMBL/GenBank/DDBJ databases">
        <title>Draft Genome sequence of Alkanindiges sp. strain H1.</title>
        <authorList>
            <person name="Subhash Y."/>
            <person name="Lee S."/>
        </authorList>
    </citation>
    <scope>NUCLEOTIDE SEQUENCE [LARGE SCALE GENOMIC DNA]</scope>
    <source>
        <strain evidence="1 2">H1</strain>
    </source>
</reference>
<gene>
    <name evidence="1" type="ORF">BKE30_13705</name>
</gene>
<dbReference type="OrthoDB" id="9962590at2"/>
<proteinExistence type="predicted"/>
<protein>
    <submittedName>
        <fullName evidence="1">Uncharacterized protein</fullName>
    </submittedName>
</protein>
<sequence>MQQCFQYKSLIDTLRNNAISIDPDSLFMDEKCWFMGNYFSLIQDGKVIISIKARCLSPDGINDYRQKINNIFRGKGELLSAAMYRMANGQQIIVPNSKKRYYIIRSHIDAQNLPNNKPFCLNTYSECSTITEEQKRYCFLAAINSQNKDKQPVAVVVHIPEPSLLPKAMYMSMVSLIQEHGTMVSGEIFKNSKNGFHYLKVEQCTPQLKPQLLGKTFILQEDYYRRRKIMNGEFKNSIMVFAGNRQYQKLFSVGDSFNPDWFGREKGFFIKDQNQVIEFKSFY</sequence>
<name>A0A1S8CSS5_9GAMM</name>
<keyword evidence="2" id="KW-1185">Reference proteome</keyword>
<dbReference type="AlphaFoldDB" id="A0A1S8CSS5"/>
<dbReference type="Proteomes" id="UP000192132">
    <property type="component" value="Unassembled WGS sequence"/>
</dbReference>
<evidence type="ECO:0000313" key="1">
    <source>
        <dbReference type="EMBL" id="ONG37859.1"/>
    </source>
</evidence>
<dbReference type="EMBL" id="MLCN01000043">
    <property type="protein sequence ID" value="ONG37859.1"/>
    <property type="molecule type" value="Genomic_DNA"/>
</dbReference>
<dbReference type="RefSeq" id="WP_076879166.1">
    <property type="nucleotide sequence ID" value="NZ_MLCN01000043.1"/>
</dbReference>
<dbReference type="STRING" id="1907941.BKE30_13705"/>
<comment type="caution">
    <text evidence="1">The sequence shown here is derived from an EMBL/GenBank/DDBJ whole genome shotgun (WGS) entry which is preliminary data.</text>
</comment>
<organism evidence="1 2">
    <name type="scientific">Alkanindiges hydrocarboniclasticus</name>
    <dbReference type="NCBI Taxonomy" id="1907941"/>
    <lineage>
        <taxon>Bacteria</taxon>
        <taxon>Pseudomonadati</taxon>
        <taxon>Pseudomonadota</taxon>
        <taxon>Gammaproteobacteria</taxon>
        <taxon>Moraxellales</taxon>
        <taxon>Moraxellaceae</taxon>
        <taxon>Alkanindiges</taxon>
    </lineage>
</organism>